<evidence type="ECO:0000313" key="4">
    <source>
        <dbReference type="EMBL" id="KAJ8786446.1"/>
    </source>
</evidence>
<feature type="compositionally biased region" description="Low complexity" evidence="2">
    <location>
        <begin position="53"/>
        <end position="83"/>
    </location>
</feature>
<feature type="compositionally biased region" description="Low complexity" evidence="2">
    <location>
        <begin position="25"/>
        <end position="34"/>
    </location>
</feature>
<evidence type="ECO:0000256" key="2">
    <source>
        <dbReference type="SAM" id="MobiDB-lite"/>
    </source>
</evidence>
<dbReference type="GO" id="GO:0006508">
    <property type="term" value="P:proteolysis"/>
    <property type="evidence" value="ECO:0007669"/>
    <property type="project" value="InterPro"/>
</dbReference>
<dbReference type="InterPro" id="IPR036058">
    <property type="entry name" value="Kazal_dom_sf"/>
</dbReference>
<dbReference type="PRINTS" id="PR00834">
    <property type="entry name" value="PROTEASES2C"/>
</dbReference>
<comment type="caution">
    <text evidence="4">The sequence shown here is derived from an EMBL/GenBank/DDBJ whole genome shotgun (WGS) entry which is preliminary data.</text>
</comment>
<evidence type="ECO:0000259" key="3">
    <source>
        <dbReference type="Pfam" id="PF07648"/>
    </source>
</evidence>
<dbReference type="Pfam" id="PF13365">
    <property type="entry name" value="Trypsin_2"/>
    <property type="match status" value="1"/>
</dbReference>
<dbReference type="SUPFAM" id="SSF100895">
    <property type="entry name" value="Kazal-type serine protease inhibitors"/>
    <property type="match status" value="1"/>
</dbReference>
<dbReference type="GO" id="GO:0043065">
    <property type="term" value="P:positive regulation of apoptotic process"/>
    <property type="evidence" value="ECO:0007669"/>
    <property type="project" value="TreeGrafter"/>
</dbReference>
<keyword evidence="5" id="KW-1185">Reference proteome</keyword>
<dbReference type="GO" id="GO:0012501">
    <property type="term" value="P:programmed cell death"/>
    <property type="evidence" value="ECO:0007669"/>
    <property type="project" value="TreeGrafter"/>
</dbReference>
<dbReference type="InterPro" id="IPR009003">
    <property type="entry name" value="Peptidase_S1_PA"/>
</dbReference>
<evidence type="ECO:0000256" key="1">
    <source>
        <dbReference type="ARBA" id="ARBA00010541"/>
    </source>
</evidence>
<dbReference type="PANTHER" id="PTHR22939">
    <property type="entry name" value="SERINE PROTEASE FAMILY S1C HTRA-RELATED"/>
    <property type="match status" value="1"/>
</dbReference>
<name>A0AB34H0X2_ESCRO</name>
<gene>
    <name evidence="4" type="ORF">J1605_006227</name>
</gene>
<organism evidence="4 5">
    <name type="scientific">Eschrichtius robustus</name>
    <name type="common">California gray whale</name>
    <name type="synonym">Eschrichtius gibbosus</name>
    <dbReference type="NCBI Taxonomy" id="9764"/>
    <lineage>
        <taxon>Eukaryota</taxon>
        <taxon>Metazoa</taxon>
        <taxon>Chordata</taxon>
        <taxon>Craniata</taxon>
        <taxon>Vertebrata</taxon>
        <taxon>Euteleostomi</taxon>
        <taxon>Mammalia</taxon>
        <taxon>Eutheria</taxon>
        <taxon>Laurasiatheria</taxon>
        <taxon>Artiodactyla</taxon>
        <taxon>Whippomorpha</taxon>
        <taxon>Cetacea</taxon>
        <taxon>Mysticeti</taxon>
        <taxon>Eschrichtiidae</taxon>
        <taxon>Eschrichtius</taxon>
    </lineage>
</organism>
<proteinExistence type="inferred from homology"/>
<sequence length="319" mass="33463">MTRPLLRPAGLGPFVLPWLPLPAAPGRGVQAPRARPAPRCPPLPPLLGGGRPRGSTAAGAAASAPRPRARPAAGRSAGRAPLAPRLLGGGGAAVCGGDGRTYPSPCALRAENRAARLRGALPAVPVRKGDCGAPGERRAARSPRPLQERVPFAPFSLLHRQSDSTPLTSLFSSLLRDQKRRLAQEQVQLHRRRGEAVAPSVVHLQLFRGSPLSSEDISASGGSGFIVSEDGLIVTNAHVLTNQQWIQVELQSGVQYEATVKDFDHKLDLALIKTEPNTGLPVLLLGKSSDLRAGEFVAALGSLFSLQNTVTAGIVSTTQ</sequence>
<dbReference type="PANTHER" id="PTHR22939:SF105">
    <property type="entry name" value="SERINE PROTEASE HTRA4"/>
    <property type="match status" value="1"/>
</dbReference>
<accession>A0AB34H0X2</accession>
<dbReference type="Gene3D" id="2.40.10.120">
    <property type="match status" value="1"/>
</dbReference>
<feature type="domain" description="Kazal-like" evidence="3">
    <location>
        <begin position="93"/>
        <end position="131"/>
    </location>
</feature>
<dbReference type="InterPro" id="IPR001940">
    <property type="entry name" value="Peptidase_S1C"/>
</dbReference>
<dbReference type="AlphaFoldDB" id="A0AB34H0X2"/>
<evidence type="ECO:0000313" key="5">
    <source>
        <dbReference type="Proteomes" id="UP001159641"/>
    </source>
</evidence>
<dbReference type="Pfam" id="PF07648">
    <property type="entry name" value="Kazal_2"/>
    <property type="match status" value="1"/>
</dbReference>
<dbReference type="EMBL" id="JAIQCJ010001987">
    <property type="protein sequence ID" value="KAJ8786446.1"/>
    <property type="molecule type" value="Genomic_DNA"/>
</dbReference>
<dbReference type="Gene3D" id="3.30.60.30">
    <property type="match status" value="1"/>
</dbReference>
<dbReference type="SUPFAM" id="SSF50494">
    <property type="entry name" value="Trypsin-like serine proteases"/>
    <property type="match status" value="1"/>
</dbReference>
<reference evidence="4 5" key="1">
    <citation type="submission" date="2022-11" db="EMBL/GenBank/DDBJ databases">
        <title>Whole genome sequence of Eschrichtius robustus ER-17-0199.</title>
        <authorList>
            <person name="Bruniche-Olsen A."/>
            <person name="Black A.N."/>
            <person name="Fields C.J."/>
            <person name="Walden K."/>
            <person name="Dewoody J.A."/>
        </authorList>
    </citation>
    <scope>NUCLEOTIDE SEQUENCE [LARGE SCALE GENOMIC DNA]</scope>
    <source>
        <strain evidence="4">ER-17-0199</strain>
        <tissue evidence="4">Blubber</tissue>
    </source>
</reference>
<dbReference type="Proteomes" id="UP001159641">
    <property type="component" value="Unassembled WGS sequence"/>
</dbReference>
<comment type="similarity">
    <text evidence="1">Belongs to the peptidase S1C family.</text>
</comment>
<protein>
    <recommendedName>
        <fullName evidence="3">Kazal-like domain-containing protein</fullName>
    </recommendedName>
</protein>
<dbReference type="GO" id="GO:0004252">
    <property type="term" value="F:serine-type endopeptidase activity"/>
    <property type="evidence" value="ECO:0007669"/>
    <property type="project" value="InterPro"/>
</dbReference>
<feature type="region of interest" description="Disordered" evidence="2">
    <location>
        <begin position="25"/>
        <end position="83"/>
    </location>
</feature>
<dbReference type="InterPro" id="IPR002350">
    <property type="entry name" value="Kazal_dom"/>
</dbReference>